<evidence type="ECO:0000313" key="8">
    <source>
        <dbReference type="RefSeq" id="XP_055872286.1"/>
    </source>
</evidence>
<evidence type="ECO:0000256" key="5">
    <source>
        <dbReference type="ARBA" id="ARBA00023320"/>
    </source>
</evidence>
<evidence type="ECO:0000256" key="1">
    <source>
        <dbReference type="ARBA" id="ARBA00004613"/>
    </source>
</evidence>
<gene>
    <name evidence="8" type="primary">LOC106055888</name>
</gene>
<feature type="region of interest" description="Disordered" evidence="6">
    <location>
        <begin position="135"/>
        <end position="162"/>
    </location>
</feature>
<dbReference type="OrthoDB" id="6088685at2759"/>
<dbReference type="Proteomes" id="UP001165740">
    <property type="component" value="Chromosome 17"/>
</dbReference>
<sequence>MIQTKELNVFSHVTMISLVGVAFCLLSSLNSQFVAAMSVHAAASGDRRTNVAVDKEMNKIMASGGGLELMEIPQSPEDETYARAPNSVGESEEDDFPVDDAESVYAHDKSRLVQNNPKLRFNKRYRLRTSKRRLRFQKKKQPYGDDSEYGRPEDSGSAYERDLRGPRLRFHAHDVRKRSTYWGDAAEDLDREQFRQRRSSPFVRLVKRVPIGNDLLALADLLFIERQKQAYSALKAMMDEAGKR</sequence>
<keyword evidence="7" id="KW-1185">Reference proteome</keyword>
<proteinExistence type="inferred from homology"/>
<dbReference type="GO" id="GO:0005576">
    <property type="term" value="C:extracellular region"/>
    <property type="evidence" value="ECO:0007669"/>
    <property type="project" value="UniProtKB-SubCell"/>
</dbReference>
<feature type="compositionally biased region" description="Basic and acidic residues" evidence="6">
    <location>
        <begin position="148"/>
        <end position="162"/>
    </location>
</feature>
<accession>A0A9W2ZBD4</accession>
<comment type="subcellular location">
    <subcellularLocation>
        <location evidence="1">Secreted</location>
    </subcellularLocation>
</comment>
<dbReference type="InterPro" id="IPR003424">
    <property type="entry name" value="ELH"/>
</dbReference>
<protein>
    <submittedName>
        <fullName evidence="8">Ovulation prohormone-like</fullName>
    </submittedName>
</protein>
<organism evidence="7 8">
    <name type="scientific">Biomphalaria glabrata</name>
    <name type="common">Bloodfluke planorb</name>
    <name type="synonym">Freshwater snail</name>
    <dbReference type="NCBI Taxonomy" id="6526"/>
    <lineage>
        <taxon>Eukaryota</taxon>
        <taxon>Metazoa</taxon>
        <taxon>Spiralia</taxon>
        <taxon>Lophotrochozoa</taxon>
        <taxon>Mollusca</taxon>
        <taxon>Gastropoda</taxon>
        <taxon>Heterobranchia</taxon>
        <taxon>Euthyneura</taxon>
        <taxon>Panpulmonata</taxon>
        <taxon>Hygrophila</taxon>
        <taxon>Lymnaeoidea</taxon>
        <taxon>Planorbidae</taxon>
        <taxon>Biomphalaria</taxon>
    </lineage>
</organism>
<dbReference type="GO" id="GO:0005179">
    <property type="term" value="F:hormone activity"/>
    <property type="evidence" value="ECO:0007669"/>
    <property type="project" value="InterPro"/>
</dbReference>
<dbReference type="AlphaFoldDB" id="A0A9W2ZBD4"/>
<evidence type="ECO:0000256" key="3">
    <source>
        <dbReference type="ARBA" id="ARBA00022525"/>
    </source>
</evidence>
<evidence type="ECO:0000256" key="4">
    <source>
        <dbReference type="ARBA" id="ARBA00022815"/>
    </source>
</evidence>
<evidence type="ECO:0000256" key="2">
    <source>
        <dbReference type="ARBA" id="ARBA00007604"/>
    </source>
</evidence>
<keyword evidence="4" id="KW-0027">Amidation</keyword>
<dbReference type="GeneID" id="106055888"/>
<evidence type="ECO:0000256" key="6">
    <source>
        <dbReference type="SAM" id="MobiDB-lite"/>
    </source>
</evidence>
<reference evidence="8" key="1">
    <citation type="submission" date="2025-08" db="UniProtKB">
        <authorList>
            <consortium name="RefSeq"/>
        </authorList>
    </citation>
    <scope>IDENTIFICATION</scope>
</reference>
<feature type="region of interest" description="Disordered" evidence="6">
    <location>
        <begin position="78"/>
        <end position="97"/>
    </location>
</feature>
<evidence type="ECO:0000313" key="7">
    <source>
        <dbReference type="Proteomes" id="UP001165740"/>
    </source>
</evidence>
<name>A0A9W2ZBD4_BIOGL</name>
<keyword evidence="3" id="KW-0964">Secreted</keyword>
<dbReference type="RefSeq" id="XP_055872286.1">
    <property type="nucleotide sequence ID" value="XM_056016311.1"/>
</dbReference>
<dbReference type="Pfam" id="PF02323">
    <property type="entry name" value="ELH"/>
    <property type="match status" value="1"/>
</dbReference>
<comment type="similarity">
    <text evidence="2">Belongs to the molluscan ELH family.</text>
</comment>
<dbReference type="GO" id="GO:0007218">
    <property type="term" value="P:neuropeptide signaling pathway"/>
    <property type="evidence" value="ECO:0007669"/>
    <property type="project" value="UniProtKB-KW"/>
</dbReference>
<keyword evidence="5" id="KW-0527">Neuropeptide</keyword>